<evidence type="ECO:0000313" key="2">
    <source>
        <dbReference type="Proteomes" id="UP000291084"/>
    </source>
</evidence>
<dbReference type="AlphaFoldDB" id="A0A0S3SK31"/>
<proteinExistence type="predicted"/>
<gene>
    <name evidence="1" type="primary">Vigan.07G212900</name>
    <name evidence="1" type="ORF">VIGAN_07212900</name>
</gene>
<evidence type="ECO:0000313" key="1">
    <source>
        <dbReference type="EMBL" id="BAT93202.1"/>
    </source>
</evidence>
<dbReference type="Proteomes" id="UP000291084">
    <property type="component" value="Chromosome 7"/>
</dbReference>
<feature type="non-terminal residue" evidence="1">
    <location>
        <position position="1"/>
    </location>
</feature>
<sequence length="113" mass="12502">FYLLRNECVTLLGLVFPKKSPDFIFFSFTTGKHGGDSTSAAISTFNSFFFARLTESYNLSSPPSVTSLVFIMSNTIAPLHGPPSHLLHPRLHLRQTVEVVVAQTSFIDDSSCF</sequence>
<name>A0A0S3SK31_PHAAN</name>
<protein>
    <submittedName>
        <fullName evidence="1">Uncharacterized protein</fullName>
    </submittedName>
</protein>
<accession>A0A0S3SK31</accession>
<keyword evidence="2" id="KW-1185">Reference proteome</keyword>
<organism evidence="1 2">
    <name type="scientific">Vigna angularis var. angularis</name>
    <dbReference type="NCBI Taxonomy" id="157739"/>
    <lineage>
        <taxon>Eukaryota</taxon>
        <taxon>Viridiplantae</taxon>
        <taxon>Streptophyta</taxon>
        <taxon>Embryophyta</taxon>
        <taxon>Tracheophyta</taxon>
        <taxon>Spermatophyta</taxon>
        <taxon>Magnoliopsida</taxon>
        <taxon>eudicotyledons</taxon>
        <taxon>Gunneridae</taxon>
        <taxon>Pentapetalae</taxon>
        <taxon>rosids</taxon>
        <taxon>fabids</taxon>
        <taxon>Fabales</taxon>
        <taxon>Fabaceae</taxon>
        <taxon>Papilionoideae</taxon>
        <taxon>50 kb inversion clade</taxon>
        <taxon>NPAAA clade</taxon>
        <taxon>indigoferoid/millettioid clade</taxon>
        <taxon>Phaseoleae</taxon>
        <taxon>Vigna</taxon>
    </lineage>
</organism>
<reference evidence="1 2" key="1">
    <citation type="journal article" date="2015" name="Sci. Rep.">
        <title>The power of single molecule real-time sequencing technology in the de novo assembly of a eukaryotic genome.</title>
        <authorList>
            <person name="Sakai H."/>
            <person name="Naito K."/>
            <person name="Ogiso-Tanaka E."/>
            <person name="Takahashi Y."/>
            <person name="Iseki K."/>
            <person name="Muto C."/>
            <person name="Satou K."/>
            <person name="Teruya K."/>
            <person name="Shiroma A."/>
            <person name="Shimoji M."/>
            <person name="Hirano T."/>
            <person name="Itoh T."/>
            <person name="Kaga A."/>
            <person name="Tomooka N."/>
        </authorList>
    </citation>
    <scope>NUCLEOTIDE SEQUENCE [LARGE SCALE GENOMIC DNA]</scope>
    <source>
        <strain evidence="2">cv. Shumari</strain>
    </source>
</reference>
<dbReference type="EMBL" id="AP015040">
    <property type="protein sequence ID" value="BAT93202.1"/>
    <property type="molecule type" value="Genomic_DNA"/>
</dbReference>